<proteinExistence type="inferred from homology"/>
<gene>
    <name evidence="6" type="primary">LOC6902488</name>
</gene>
<evidence type="ECO:0000256" key="3">
    <source>
        <dbReference type="ARBA" id="ARBA00023242"/>
    </source>
</evidence>
<feature type="compositionally biased region" description="Basic and acidic residues" evidence="4">
    <location>
        <begin position="160"/>
        <end position="187"/>
    </location>
</feature>
<evidence type="ECO:0000256" key="1">
    <source>
        <dbReference type="ARBA" id="ARBA00004123"/>
    </source>
</evidence>
<name>A0A6I8UYQ8_DROPS</name>
<comment type="subcellular location">
    <subcellularLocation>
        <location evidence="1">Nucleus</location>
    </subcellularLocation>
</comment>
<dbReference type="Pfam" id="PF11705">
    <property type="entry name" value="RNA_pol_3_Rpc31"/>
    <property type="match status" value="1"/>
</dbReference>
<dbReference type="AlphaFoldDB" id="A0A6I8UYQ8"/>
<dbReference type="GO" id="GO:0005666">
    <property type="term" value="C:RNA polymerase III complex"/>
    <property type="evidence" value="ECO:0007669"/>
    <property type="project" value="TreeGrafter"/>
</dbReference>
<dbReference type="InParanoid" id="A0A6I8UYQ8"/>
<dbReference type="RefSeq" id="XP_002133033.3">
    <property type="nucleotide sequence ID" value="XM_002132997.3"/>
</dbReference>
<protein>
    <submittedName>
        <fullName evidence="6">Glutamic acid-rich protein-like isoform X1</fullName>
    </submittedName>
</protein>
<dbReference type="PANTHER" id="PTHR15367">
    <property type="entry name" value="DNA-DIRECTED RNA POLYMERASE III"/>
    <property type="match status" value="1"/>
</dbReference>
<dbReference type="Proteomes" id="UP000001819">
    <property type="component" value="Chromosome 4"/>
</dbReference>
<dbReference type="PANTHER" id="PTHR15367:SF2">
    <property type="entry name" value="DNA-DIRECTED RNA POLYMERASE III SUBUNIT"/>
    <property type="match status" value="1"/>
</dbReference>
<evidence type="ECO:0000256" key="2">
    <source>
        <dbReference type="ARBA" id="ARBA00008352"/>
    </source>
</evidence>
<feature type="compositionally biased region" description="Acidic residues" evidence="4">
    <location>
        <begin position="188"/>
        <end position="229"/>
    </location>
</feature>
<feature type="compositionally biased region" description="Basic and acidic residues" evidence="4">
    <location>
        <begin position="134"/>
        <end position="153"/>
    </location>
</feature>
<evidence type="ECO:0000313" key="6">
    <source>
        <dbReference type="RefSeq" id="XP_002133033.3"/>
    </source>
</evidence>
<dbReference type="InterPro" id="IPR024661">
    <property type="entry name" value="RNA_pol_III_Rpc31"/>
</dbReference>
<feature type="compositionally biased region" description="Acidic residues" evidence="4">
    <location>
        <begin position="237"/>
        <end position="248"/>
    </location>
</feature>
<keyword evidence="5" id="KW-1185">Reference proteome</keyword>
<reference evidence="6" key="1">
    <citation type="submission" date="2025-08" db="UniProtKB">
        <authorList>
            <consortium name="RefSeq"/>
        </authorList>
    </citation>
    <scope>IDENTIFICATION</scope>
    <source>
        <strain evidence="6">MV-25-SWS-2005</strain>
        <tissue evidence="6">Whole body</tissue>
    </source>
</reference>
<keyword evidence="3" id="KW-0539">Nucleus</keyword>
<dbReference type="GO" id="GO:0006383">
    <property type="term" value="P:transcription by RNA polymerase III"/>
    <property type="evidence" value="ECO:0007669"/>
    <property type="project" value="InterPro"/>
</dbReference>
<comment type="similarity">
    <text evidence="2">Belongs to the eukaryotic RPC7 RNA polymerase subunit family.</text>
</comment>
<feature type="region of interest" description="Disordered" evidence="4">
    <location>
        <begin position="78"/>
        <end position="254"/>
    </location>
</feature>
<feature type="compositionally biased region" description="Basic and acidic residues" evidence="4">
    <location>
        <begin position="83"/>
        <end position="92"/>
    </location>
</feature>
<organism evidence="5 6">
    <name type="scientific">Drosophila pseudoobscura pseudoobscura</name>
    <name type="common">Fruit fly</name>
    <dbReference type="NCBI Taxonomy" id="46245"/>
    <lineage>
        <taxon>Eukaryota</taxon>
        <taxon>Metazoa</taxon>
        <taxon>Ecdysozoa</taxon>
        <taxon>Arthropoda</taxon>
        <taxon>Hexapoda</taxon>
        <taxon>Insecta</taxon>
        <taxon>Pterygota</taxon>
        <taxon>Neoptera</taxon>
        <taxon>Endopterygota</taxon>
        <taxon>Diptera</taxon>
        <taxon>Brachycera</taxon>
        <taxon>Muscomorpha</taxon>
        <taxon>Ephydroidea</taxon>
        <taxon>Drosophilidae</taxon>
        <taxon>Drosophila</taxon>
        <taxon>Sophophora</taxon>
    </lineage>
</organism>
<sequence>MAGRGRQGKTGTLTVDQLAALGYVKNLPPVQSAVQTTFPPVMKKPIAVETTAAEAYQLMWKAKFLNRMRDSPYYIVSESQENSEQKVGREKALGQAKVKKLPEFNYKTMPKELNMSNTKRHGEDPQPKLLTKKTNIEESLKVLEQTELKTGDEHEQDDAEKERDDAEKERDDAEKERDDAEKERDDAEKEQDDAESEQDDAEKESDMEQDDEMDDPEAALDHEMDDENDYGNSYFDNGEDYSEEDDNLSDGPVI</sequence>
<accession>A0A6I8UYQ8</accession>
<dbReference type="Bgee" id="FBgn0250254">
    <property type="expression patterns" value="Expressed in male reproductive system and 1 other cell type or tissue"/>
</dbReference>
<evidence type="ECO:0000256" key="4">
    <source>
        <dbReference type="SAM" id="MobiDB-lite"/>
    </source>
</evidence>
<dbReference type="KEGG" id="dpo:6902488"/>
<evidence type="ECO:0000313" key="5">
    <source>
        <dbReference type="Proteomes" id="UP000001819"/>
    </source>
</evidence>